<keyword evidence="4 7" id="KW-0689">Ribosomal protein</keyword>
<gene>
    <name evidence="7" type="primary">rpsM</name>
    <name evidence="10" type="ORF">UU37_C0002G0013</name>
</gene>
<feature type="region of interest" description="Disordered" evidence="9">
    <location>
        <begin position="85"/>
        <end position="141"/>
    </location>
</feature>
<dbReference type="PANTHER" id="PTHR10871:SF1">
    <property type="entry name" value="SMALL RIBOSOMAL SUBUNIT PROTEIN US13M"/>
    <property type="match status" value="1"/>
</dbReference>
<keyword evidence="5 7" id="KW-0687">Ribonucleoprotein</keyword>
<evidence type="ECO:0000313" key="10">
    <source>
        <dbReference type="EMBL" id="KKR88498.1"/>
    </source>
</evidence>
<dbReference type="PIRSF" id="PIRSF002134">
    <property type="entry name" value="Ribosomal_S13"/>
    <property type="match status" value="1"/>
</dbReference>
<dbReference type="Gene3D" id="4.10.910.10">
    <property type="entry name" value="30s ribosomal protein s13, domain 2"/>
    <property type="match status" value="1"/>
</dbReference>
<dbReference type="InterPro" id="IPR001892">
    <property type="entry name" value="Ribosomal_uS13"/>
</dbReference>
<sequence length="141" mass="15540">MVRIIGVDLPNQKRIDIALTYLYGIGRSNVVKVMVQAKVDPAKRVGTLSEDEIGRIQKVIESTIKVEGDLRAEVGGNVKRLREIGSYRGTRHTRNLPVHGQRTRSNARTKRGKRQTVGALKKETRAKLETGTAAAKTPAAK</sequence>
<dbReference type="Proteomes" id="UP000033908">
    <property type="component" value="Unassembled WGS sequence"/>
</dbReference>
<dbReference type="NCBIfam" id="TIGR03631">
    <property type="entry name" value="uS13_bact"/>
    <property type="match status" value="1"/>
</dbReference>
<dbReference type="GO" id="GO:0006412">
    <property type="term" value="P:translation"/>
    <property type="evidence" value="ECO:0007669"/>
    <property type="project" value="UniProtKB-UniRule"/>
</dbReference>
<dbReference type="PATRIC" id="fig|1618440.3.peg.62"/>
<evidence type="ECO:0000256" key="8">
    <source>
        <dbReference type="RuleBase" id="RU003830"/>
    </source>
</evidence>
<evidence type="ECO:0000256" key="5">
    <source>
        <dbReference type="ARBA" id="ARBA00023274"/>
    </source>
</evidence>
<dbReference type="GO" id="GO:0005829">
    <property type="term" value="C:cytosol"/>
    <property type="evidence" value="ECO:0007669"/>
    <property type="project" value="TreeGrafter"/>
</dbReference>
<evidence type="ECO:0000313" key="11">
    <source>
        <dbReference type="Proteomes" id="UP000033908"/>
    </source>
</evidence>
<dbReference type="GO" id="GO:0000049">
    <property type="term" value="F:tRNA binding"/>
    <property type="evidence" value="ECO:0007669"/>
    <property type="project" value="UniProtKB-UniRule"/>
</dbReference>
<evidence type="ECO:0000256" key="7">
    <source>
        <dbReference type="HAMAP-Rule" id="MF_01315"/>
    </source>
</evidence>
<keyword evidence="7" id="KW-0820">tRNA-binding</keyword>
<name>A0A0G0UI46_9BACT</name>
<dbReference type="HAMAP" id="MF_01315">
    <property type="entry name" value="Ribosomal_uS13"/>
    <property type="match status" value="1"/>
</dbReference>
<dbReference type="InterPro" id="IPR027437">
    <property type="entry name" value="Rbsml_uS13_C"/>
</dbReference>
<dbReference type="GO" id="GO:0019843">
    <property type="term" value="F:rRNA binding"/>
    <property type="evidence" value="ECO:0007669"/>
    <property type="project" value="UniProtKB-UniRule"/>
</dbReference>
<feature type="compositionally biased region" description="Low complexity" evidence="9">
    <location>
        <begin position="132"/>
        <end position="141"/>
    </location>
</feature>
<dbReference type="SUPFAM" id="SSF46946">
    <property type="entry name" value="S13-like H2TH domain"/>
    <property type="match status" value="1"/>
</dbReference>
<dbReference type="InterPro" id="IPR018269">
    <property type="entry name" value="Ribosomal_uS13_CS"/>
</dbReference>
<dbReference type="GO" id="GO:0003735">
    <property type="term" value="F:structural constituent of ribosome"/>
    <property type="evidence" value="ECO:0007669"/>
    <property type="project" value="InterPro"/>
</dbReference>
<evidence type="ECO:0000256" key="2">
    <source>
        <dbReference type="ARBA" id="ARBA00022730"/>
    </source>
</evidence>
<comment type="subunit">
    <text evidence="7">Part of the 30S ribosomal subunit. Forms a loose heterodimer with protein S19. Forms two bridges to the 50S subunit in the 70S ribosome.</text>
</comment>
<keyword evidence="2 7" id="KW-0699">rRNA-binding</keyword>
<evidence type="ECO:0000256" key="1">
    <source>
        <dbReference type="ARBA" id="ARBA00008080"/>
    </source>
</evidence>
<feature type="compositionally biased region" description="Basic residues" evidence="9">
    <location>
        <begin position="101"/>
        <end position="114"/>
    </location>
</feature>
<dbReference type="AlphaFoldDB" id="A0A0G0UI46"/>
<accession>A0A0G0UI46</accession>
<evidence type="ECO:0000256" key="9">
    <source>
        <dbReference type="SAM" id="MobiDB-lite"/>
    </source>
</evidence>
<keyword evidence="3 7" id="KW-0694">RNA-binding</keyword>
<dbReference type="PROSITE" id="PS00646">
    <property type="entry name" value="RIBOSOMAL_S13_1"/>
    <property type="match status" value="1"/>
</dbReference>
<comment type="caution">
    <text evidence="10">The sequence shown here is derived from an EMBL/GenBank/DDBJ whole genome shotgun (WGS) entry which is preliminary data.</text>
</comment>
<comment type="function">
    <text evidence="7">Located at the top of the head of the 30S subunit, it contacts several helices of the 16S rRNA. In the 70S ribosome it contacts the 23S rRNA (bridge B1a) and protein L5 of the 50S subunit (bridge B1b), connecting the 2 subunits; these bridges are implicated in subunit movement. Contacts the tRNAs in the A and P-sites.</text>
</comment>
<organism evidence="10 11">
    <name type="scientific">Candidatus Gottesmanbacteria bacterium GW2011_GWA2_41_12</name>
    <dbReference type="NCBI Taxonomy" id="1618440"/>
    <lineage>
        <taxon>Bacteria</taxon>
        <taxon>Candidatus Gottesmaniibacteriota</taxon>
    </lineage>
</organism>
<proteinExistence type="inferred from homology"/>
<dbReference type="PANTHER" id="PTHR10871">
    <property type="entry name" value="30S RIBOSOMAL PROTEIN S13/40S RIBOSOMAL PROTEIN S18"/>
    <property type="match status" value="1"/>
</dbReference>
<dbReference type="Gene3D" id="1.10.8.50">
    <property type="match status" value="1"/>
</dbReference>
<reference evidence="10 11" key="1">
    <citation type="journal article" date="2015" name="Nature">
        <title>rRNA introns, odd ribosomes, and small enigmatic genomes across a large radiation of phyla.</title>
        <authorList>
            <person name="Brown C.T."/>
            <person name="Hug L.A."/>
            <person name="Thomas B.C."/>
            <person name="Sharon I."/>
            <person name="Castelle C.J."/>
            <person name="Singh A."/>
            <person name="Wilkins M.J."/>
            <person name="Williams K.H."/>
            <person name="Banfield J.F."/>
        </authorList>
    </citation>
    <scope>NUCLEOTIDE SEQUENCE [LARGE SCALE GENOMIC DNA]</scope>
</reference>
<dbReference type="FunFam" id="1.10.8.50:FF:000001">
    <property type="entry name" value="30S ribosomal protein S13"/>
    <property type="match status" value="1"/>
</dbReference>
<dbReference type="GO" id="GO:0015935">
    <property type="term" value="C:small ribosomal subunit"/>
    <property type="evidence" value="ECO:0007669"/>
    <property type="project" value="TreeGrafter"/>
</dbReference>
<evidence type="ECO:0000256" key="6">
    <source>
        <dbReference type="ARBA" id="ARBA00035166"/>
    </source>
</evidence>
<dbReference type="PROSITE" id="PS50159">
    <property type="entry name" value="RIBOSOMAL_S13_2"/>
    <property type="match status" value="1"/>
</dbReference>
<comment type="similarity">
    <text evidence="1 7 8">Belongs to the universal ribosomal protein uS13 family.</text>
</comment>
<evidence type="ECO:0000256" key="4">
    <source>
        <dbReference type="ARBA" id="ARBA00022980"/>
    </source>
</evidence>
<dbReference type="InterPro" id="IPR019980">
    <property type="entry name" value="Ribosomal_uS13_bac-type"/>
</dbReference>
<evidence type="ECO:0000256" key="3">
    <source>
        <dbReference type="ARBA" id="ARBA00022884"/>
    </source>
</evidence>
<dbReference type="Pfam" id="PF00416">
    <property type="entry name" value="Ribosomal_S13"/>
    <property type="match status" value="1"/>
</dbReference>
<dbReference type="EMBL" id="LCAJ01000002">
    <property type="protein sequence ID" value="KKR88498.1"/>
    <property type="molecule type" value="Genomic_DNA"/>
</dbReference>
<protein>
    <recommendedName>
        <fullName evidence="6 7">Small ribosomal subunit protein uS13</fullName>
    </recommendedName>
</protein>
<dbReference type="InterPro" id="IPR010979">
    <property type="entry name" value="Ribosomal_uS13-like_H2TH"/>
</dbReference>